<dbReference type="PANTHER" id="PTHR30135">
    <property type="entry name" value="UNCHARACTERIZED PROTEIN YVCK-RELATED"/>
    <property type="match status" value="1"/>
</dbReference>
<gene>
    <name evidence="3" type="ORF">MNBD_UNCLBAC01-1622</name>
</gene>
<keyword evidence="2" id="KW-0812">Transmembrane</keyword>
<dbReference type="HAMAP" id="MF_00973">
    <property type="entry name" value="Gluconeogen_factor"/>
    <property type="match status" value="1"/>
</dbReference>
<dbReference type="PANTHER" id="PTHR30135:SF3">
    <property type="entry name" value="GLUCONEOGENESIS FACTOR-RELATED"/>
    <property type="match status" value="1"/>
</dbReference>
<dbReference type="NCBIfam" id="TIGR01826">
    <property type="entry name" value="CofD_related"/>
    <property type="match status" value="1"/>
</dbReference>
<dbReference type="CDD" id="cd07187">
    <property type="entry name" value="YvcK_like"/>
    <property type="match status" value="1"/>
</dbReference>
<evidence type="ECO:0000256" key="2">
    <source>
        <dbReference type="SAM" id="Phobius"/>
    </source>
</evidence>
<feature type="transmembrane region" description="Helical" evidence="2">
    <location>
        <begin position="47"/>
        <end position="74"/>
    </location>
</feature>
<keyword evidence="2" id="KW-1133">Transmembrane helix</keyword>
<dbReference type="Pfam" id="PF01933">
    <property type="entry name" value="CofD"/>
    <property type="match status" value="1"/>
</dbReference>
<organism evidence="3">
    <name type="scientific">hydrothermal vent metagenome</name>
    <dbReference type="NCBI Taxonomy" id="652676"/>
    <lineage>
        <taxon>unclassified sequences</taxon>
        <taxon>metagenomes</taxon>
        <taxon>ecological metagenomes</taxon>
    </lineage>
</organism>
<evidence type="ECO:0000313" key="3">
    <source>
        <dbReference type="EMBL" id="VAX37118.1"/>
    </source>
</evidence>
<name>A0A3B1DM62_9ZZZZ</name>
<sequence>MSKNPLKWLYPGMKIKRWLFTALFGIIVVGVGAVLTAESYTFVSTLGIVWILCGMILIVMGMGKMIVSLLTLFLPKGERELINILYQRRYLERGPKIVVIGGGHGLSHLIFGLKEYTANITAIVTVADSGGSSGRLREEFNIVAPGDIRNCLVALADAPALMGELFQFRFSKDSALKGHNFGNLFLTAMVQLTGGDFERAVKETSKVLAIRGKVVPATVSNVHLIAEYEDGNKTEGEAKIPNPNSRIKKLFLTPQNAKPTADALAAIEEADIIVLGPGSLYTSVIPNLLIEGMAEAMVNSKAFKIYICNVMTQHGETDRYSASDHVKAIVEHSKKNILDACLINNAEAPKDALNRYEGEESFPVKADVEEIQKMGFRVAATDLLGVTDYVRHDSAKLNQALINLIETYRVIKR</sequence>
<keyword evidence="1" id="KW-0963">Cytoplasm</keyword>
<protein>
    <submittedName>
        <fullName evidence="3">FIG002813: LPPG:FO 2-phospho-L-lactate transferase like, CofD-like</fullName>
    </submittedName>
</protein>
<reference evidence="3" key="1">
    <citation type="submission" date="2018-06" db="EMBL/GenBank/DDBJ databases">
        <authorList>
            <person name="Zhirakovskaya E."/>
        </authorList>
    </citation>
    <scope>NUCLEOTIDE SEQUENCE</scope>
</reference>
<dbReference type="GO" id="GO:0043743">
    <property type="term" value="F:LPPG:FO 2-phospho-L-lactate transferase activity"/>
    <property type="evidence" value="ECO:0007669"/>
    <property type="project" value="InterPro"/>
</dbReference>
<dbReference type="InterPro" id="IPR002882">
    <property type="entry name" value="CofD"/>
</dbReference>
<accession>A0A3B1DM62</accession>
<keyword evidence="2" id="KW-0472">Membrane</keyword>
<dbReference type="EMBL" id="UOGJ01000119">
    <property type="protein sequence ID" value="VAX37118.1"/>
    <property type="molecule type" value="Genomic_DNA"/>
</dbReference>
<dbReference type="InterPro" id="IPR010119">
    <property type="entry name" value="Gluconeogen_factor"/>
</dbReference>
<dbReference type="Gene3D" id="3.40.50.10680">
    <property type="entry name" value="CofD-like domains"/>
    <property type="match status" value="1"/>
</dbReference>
<evidence type="ECO:0000256" key="1">
    <source>
        <dbReference type="ARBA" id="ARBA00022490"/>
    </source>
</evidence>
<dbReference type="AlphaFoldDB" id="A0A3B1DM62"/>
<dbReference type="InterPro" id="IPR038136">
    <property type="entry name" value="CofD-like_dom_sf"/>
</dbReference>
<keyword evidence="3" id="KW-0808">Transferase</keyword>
<proteinExistence type="inferred from homology"/>
<dbReference type="SUPFAM" id="SSF142338">
    <property type="entry name" value="CofD-like"/>
    <property type="match status" value="1"/>
</dbReference>